<dbReference type="Pfam" id="PF02458">
    <property type="entry name" value="Transferase"/>
    <property type="match status" value="2"/>
</dbReference>
<keyword evidence="3" id="KW-1185">Reference proteome</keyword>
<dbReference type="InterPro" id="IPR050317">
    <property type="entry name" value="Plant_Fungal_Acyltransferase"/>
</dbReference>
<dbReference type="Proteomes" id="UP000799766">
    <property type="component" value="Unassembled WGS sequence"/>
</dbReference>
<evidence type="ECO:0000313" key="2">
    <source>
        <dbReference type="EMBL" id="KAF2460417.1"/>
    </source>
</evidence>
<gene>
    <name evidence="2" type="ORF">BDY21DRAFT_164396</name>
</gene>
<accession>A0A6A6P9F6</accession>
<reference evidence="2" key="1">
    <citation type="journal article" date="2020" name="Stud. Mycol.">
        <title>101 Dothideomycetes genomes: a test case for predicting lifestyles and emergence of pathogens.</title>
        <authorList>
            <person name="Haridas S."/>
            <person name="Albert R."/>
            <person name="Binder M."/>
            <person name="Bloem J."/>
            <person name="Labutti K."/>
            <person name="Salamov A."/>
            <person name="Andreopoulos B."/>
            <person name="Baker S."/>
            <person name="Barry K."/>
            <person name="Bills G."/>
            <person name="Bluhm B."/>
            <person name="Cannon C."/>
            <person name="Castanera R."/>
            <person name="Culley D."/>
            <person name="Daum C."/>
            <person name="Ezra D."/>
            <person name="Gonzalez J."/>
            <person name="Henrissat B."/>
            <person name="Kuo A."/>
            <person name="Liang C."/>
            <person name="Lipzen A."/>
            <person name="Lutzoni F."/>
            <person name="Magnuson J."/>
            <person name="Mondo S."/>
            <person name="Nolan M."/>
            <person name="Ohm R."/>
            <person name="Pangilinan J."/>
            <person name="Park H.-J."/>
            <person name="Ramirez L."/>
            <person name="Alfaro M."/>
            <person name="Sun H."/>
            <person name="Tritt A."/>
            <person name="Yoshinaga Y."/>
            <person name="Zwiers L.-H."/>
            <person name="Turgeon B."/>
            <person name="Goodwin S."/>
            <person name="Spatafora J."/>
            <person name="Crous P."/>
            <person name="Grigoriev I."/>
        </authorList>
    </citation>
    <scope>NUCLEOTIDE SEQUENCE</scope>
    <source>
        <strain evidence="2">ATCC 16933</strain>
    </source>
</reference>
<dbReference type="AlphaFoldDB" id="A0A6A6P9F6"/>
<dbReference type="GO" id="GO:0044550">
    <property type="term" value="P:secondary metabolite biosynthetic process"/>
    <property type="evidence" value="ECO:0007669"/>
    <property type="project" value="TreeGrafter"/>
</dbReference>
<evidence type="ECO:0000313" key="3">
    <source>
        <dbReference type="Proteomes" id="UP000799766"/>
    </source>
</evidence>
<name>A0A6A6P9F6_9PEZI</name>
<dbReference type="Gene3D" id="3.30.559.10">
    <property type="entry name" value="Chloramphenicol acetyltransferase-like domain"/>
    <property type="match status" value="3"/>
</dbReference>
<dbReference type="EMBL" id="MU001673">
    <property type="protein sequence ID" value="KAF2460417.1"/>
    <property type="molecule type" value="Genomic_DNA"/>
</dbReference>
<dbReference type="InterPro" id="IPR023213">
    <property type="entry name" value="CAT-like_dom_sf"/>
</dbReference>
<keyword evidence="1 2" id="KW-0808">Transferase</keyword>
<protein>
    <submittedName>
        <fullName evidence="2">Transferase family-domain-containing protein</fullName>
    </submittedName>
</protein>
<dbReference type="PANTHER" id="PTHR31642:SF310">
    <property type="entry name" value="FATTY ALCOHOL:CAFFEOYL-COA ACYLTRANSFERASE"/>
    <property type="match status" value="1"/>
</dbReference>
<dbReference type="OrthoDB" id="1862401at2759"/>
<proteinExistence type="predicted"/>
<sequence>MFLSRIFSRLGQSIVGLRVPETSEEFSEETSEEFSEELKLSLFDQTMLRTYIRTIACFPFPDASRASEANEAIKAGLQATISQYPFLAGKICLGPSGKDDGKLSLSYPRKAQGVSEAGIFTLKDFADPSKPESVIHVQANYIDGGLLLSVYLHHSVGDGVSIGTLIRCLAENVRLRGEFKSKAAAADPSLSRRELDQRAFPPGTPHLPTPEFRIVDIRESSIVPSNLPHAQVQVSGRLFVLTAAMRAELKAKVMDHIKNSDDYRPGWWVSTMDCVAALIWILVTRARAPHLDHTVETKIGMTMDVRKKLNLPSDYFGNAVLFTFTSLPVKHLVDEARPFYALVAGAASKIRLAYLHFTETAILHRLTMMAGLKDVRNISCAIDFNHGHDVFWNSWGDFGCDAEFNIPGAASDTPQWIRKPWSRQDGGNMLMPKKPGKDVDWEVLVQLEMPDMERLCSPGGLAEWAARIIE</sequence>
<dbReference type="PANTHER" id="PTHR31642">
    <property type="entry name" value="TRICHOTHECENE 3-O-ACETYLTRANSFERASE"/>
    <property type="match status" value="1"/>
</dbReference>
<organism evidence="2 3">
    <name type="scientific">Lineolata rhizophorae</name>
    <dbReference type="NCBI Taxonomy" id="578093"/>
    <lineage>
        <taxon>Eukaryota</taxon>
        <taxon>Fungi</taxon>
        <taxon>Dikarya</taxon>
        <taxon>Ascomycota</taxon>
        <taxon>Pezizomycotina</taxon>
        <taxon>Dothideomycetes</taxon>
        <taxon>Dothideomycetes incertae sedis</taxon>
        <taxon>Lineolatales</taxon>
        <taxon>Lineolataceae</taxon>
        <taxon>Lineolata</taxon>
    </lineage>
</organism>
<evidence type="ECO:0000256" key="1">
    <source>
        <dbReference type="ARBA" id="ARBA00022679"/>
    </source>
</evidence>
<dbReference type="GO" id="GO:0016747">
    <property type="term" value="F:acyltransferase activity, transferring groups other than amino-acyl groups"/>
    <property type="evidence" value="ECO:0007669"/>
    <property type="project" value="TreeGrafter"/>
</dbReference>